<dbReference type="Gene3D" id="1.10.510.10">
    <property type="entry name" value="Transferase(Phosphotransferase) domain 1"/>
    <property type="match status" value="2"/>
</dbReference>
<feature type="compositionally biased region" description="Polar residues" evidence="3">
    <location>
        <begin position="1393"/>
        <end position="1411"/>
    </location>
</feature>
<dbReference type="PROSITE" id="PS50011">
    <property type="entry name" value="PROTEIN_KINASE_DOM"/>
    <property type="match status" value="1"/>
</dbReference>
<dbReference type="PANTHER" id="PTHR24418">
    <property type="entry name" value="TYROSINE-PROTEIN KINASE"/>
    <property type="match status" value="1"/>
</dbReference>
<feature type="compositionally biased region" description="Polar residues" evidence="3">
    <location>
        <begin position="1560"/>
        <end position="1571"/>
    </location>
</feature>
<keyword evidence="2" id="KW-0067">ATP-binding</keyword>
<sequence>MASAYPVNEEYDVHIFNCQNQGCQAAIKDLEKAFTLTSCKSIAKYKPYGLRKDWFLAHLNCSSFTIIHICEHANDILGCLCHKKAEKVMCVNFKSEAAVPPGPTAEGMQYKDFVISDLSTPDGVQAFVGQVMSCLSKAESPQPLGNNARVQAYMNVYYTTLPPTPLDHEDAASPAQEAPDTRQFQPIPTVFGEQAGEAAAHIVSQESAQCQVLLNAVRAPKYDNELTETIDKLCGGGDANARFIVHQMLPCIFKSWRNGNVDCLLRLSSVALCKHVEIQQWALTLLELSCLNNPGEVTNIHQLREIQNRLIPLADKLSTSPQASQDEDLCVQLVFRVCNLLLLLQANIAAVTLSHDYCDYSTPASAKQSLTQIVSRSSNAQKKKTKAVNRLHKVCDLLSAACKRESNSFYVKFKVNLAERQTYPDPREVLGLECDTQVLILVECLKQIFSRKDQGLVSLAFLREYLRLRTFKNFSNKRANKICQELILRGLAHFLFYSLEKNTDIRVQCEETIQIFDSLWQLDKINLDPVVARLLFESVPVIRQKTLDLYIKKRLYPSHLPLYLIREVEQQLSPCLFVEKKNKDEFTEQGGWLMFHGRFSDEPAFVMIHRPHALAHRSHNRSHMTTQEDRMHVNQLNQLRRLRHPHIVALLAYRTKQIPQFYILQSFGNDLQEELQSRRENQQLYDQASLLRLLIQVTSAVEYCHDRQVIHRNLTAASLSAIAGPQHKTLLGSFKLARTLKQGSVSTVIADDCNYLATRWAAPESLRSQTFSKASDIWMLGVMIYEVLTHGNLPYSDLKSDAEVVMKFFPQMNAGQVPSLTPADCLSSRTQMAVRDCCQYQPTDRPTASELKALLAEELADQMNKLDQDRPPYPQGKPSTKCSKGLPSIQTDDLRKTYRALQVRFVRDITTSLKLYEMNQQYVFREDLVQTVSNTMMTNVHSGVLEPLVPPTFIDASEFYAGCTYSCHLPKLGMMGSLLTVCASKLLGNSLANYLDLVLKWTLTLRAIHDKQFGLADFSAESMWVQRSQGKFQVYPVSLAYLWQRQSLADKHCITGRPTDPAVINRCAPELLNEGLVCEETSMFALGCLIWQLLHAFFQQEFTPAQAHEPQAAAAQPPEHTNIQFCSRFAACPPRLVELLCSCVALIPQTRPKWSEIVIKLKSIIKQLRESDVPAHVANPSVPSGSSIMHGWEQSLTGLALANPWDGSQTSTGTDSSDPPHRAAAAWRQASLGSLSVANQSEHGSDTSTESSLDAERNLYGRNFTVGYITSGDLNNTPVGSGYVPCLPKIQENESLSDDLGLILSEKRKKRFWSKKLTGLKRPGGKPAPKLMDSQIEETLSDGSDFATYVSGRMSKRYIEYSGSGPIGTWEKTLDKLYEDYYELPPPRPISKLPQTSQNYLRHPTSTQSSDPENPPPPIPPRLRKPSEFEGYLTSKELHKQRSKEDVYKTPDQFSSETDSDIYAFSDSKIVRLRRRHTKDPLPSLPAEGQGPRSSHVVSSTLPTESRNASSTVEYTSRPAEPPYSFLPIGQTSDEEPEKLYASIASLPCKADLGTPYTSIVSSGEHTQPQDTSDRVALGHCTDGEDSHIEDCPSPLSLQSHPEPYSLANVLTDVGSLSLST</sequence>
<accession>A0A3S1HA12</accession>
<name>A0A3S1HA12_ELYCH</name>
<feature type="region of interest" description="Disordered" evidence="3">
    <location>
        <begin position="1387"/>
        <end position="1458"/>
    </location>
</feature>
<comment type="caution">
    <text evidence="5">The sequence shown here is derived from an EMBL/GenBank/DDBJ whole genome shotgun (WGS) entry which is preliminary data.</text>
</comment>
<dbReference type="Pfam" id="PF07714">
    <property type="entry name" value="PK_Tyr_Ser-Thr"/>
    <property type="match status" value="1"/>
</dbReference>
<dbReference type="InterPro" id="IPR000719">
    <property type="entry name" value="Prot_kinase_dom"/>
</dbReference>
<dbReference type="InterPro" id="IPR001245">
    <property type="entry name" value="Ser-Thr/Tyr_kinase_cat_dom"/>
</dbReference>
<dbReference type="InterPro" id="IPR011009">
    <property type="entry name" value="Kinase-like_dom_sf"/>
</dbReference>
<feature type="compositionally biased region" description="Low complexity" evidence="3">
    <location>
        <begin position="1206"/>
        <end position="1217"/>
    </location>
</feature>
<feature type="compositionally biased region" description="Basic and acidic residues" evidence="3">
    <location>
        <begin position="1436"/>
        <end position="1449"/>
    </location>
</feature>
<dbReference type="InterPro" id="IPR050198">
    <property type="entry name" value="Non-receptor_tyrosine_kinases"/>
</dbReference>
<evidence type="ECO:0000256" key="2">
    <source>
        <dbReference type="ARBA" id="ARBA00022840"/>
    </source>
</evidence>
<feature type="region of interest" description="Disordered" evidence="3">
    <location>
        <begin position="866"/>
        <end position="887"/>
    </location>
</feature>
<dbReference type="EMBL" id="RQTK01000766">
    <property type="protein sequence ID" value="RUS75171.1"/>
    <property type="molecule type" value="Genomic_DNA"/>
</dbReference>
<evidence type="ECO:0000313" key="6">
    <source>
        <dbReference type="Proteomes" id="UP000271974"/>
    </source>
</evidence>
<keyword evidence="1" id="KW-0547">Nucleotide-binding</keyword>
<feature type="region of interest" description="Disordered" evidence="3">
    <location>
        <begin position="1479"/>
        <end position="1531"/>
    </location>
</feature>
<proteinExistence type="predicted"/>
<evidence type="ECO:0000259" key="4">
    <source>
        <dbReference type="PROSITE" id="PS50011"/>
    </source>
</evidence>
<feature type="region of interest" description="Disordered" evidence="3">
    <location>
        <begin position="1560"/>
        <end position="1601"/>
    </location>
</feature>
<feature type="domain" description="Protein kinase" evidence="4">
    <location>
        <begin position="588"/>
        <end position="855"/>
    </location>
</feature>
<protein>
    <recommendedName>
        <fullName evidence="4">Protein kinase domain-containing protein</fullName>
    </recommendedName>
</protein>
<reference evidence="5 6" key="1">
    <citation type="submission" date="2019-01" db="EMBL/GenBank/DDBJ databases">
        <title>A draft genome assembly of the solar-powered sea slug Elysia chlorotica.</title>
        <authorList>
            <person name="Cai H."/>
            <person name="Li Q."/>
            <person name="Fang X."/>
            <person name="Li J."/>
            <person name="Curtis N.E."/>
            <person name="Altenburger A."/>
            <person name="Shibata T."/>
            <person name="Feng M."/>
            <person name="Maeda T."/>
            <person name="Schwartz J.A."/>
            <person name="Shigenobu S."/>
            <person name="Lundholm N."/>
            <person name="Nishiyama T."/>
            <person name="Yang H."/>
            <person name="Hasebe M."/>
            <person name="Li S."/>
            <person name="Pierce S.K."/>
            <person name="Wang J."/>
        </authorList>
    </citation>
    <scope>NUCLEOTIDE SEQUENCE [LARGE SCALE GENOMIC DNA]</scope>
    <source>
        <strain evidence="5">EC2010</strain>
        <tissue evidence="5">Whole organism of an adult</tissue>
    </source>
</reference>
<feature type="non-terminal residue" evidence="5">
    <location>
        <position position="1621"/>
    </location>
</feature>
<dbReference type="GO" id="GO:0005524">
    <property type="term" value="F:ATP binding"/>
    <property type="evidence" value="ECO:0007669"/>
    <property type="project" value="UniProtKB-KW"/>
</dbReference>
<feature type="region of interest" description="Disordered" evidence="3">
    <location>
        <begin position="1203"/>
        <end position="1225"/>
    </location>
</feature>
<dbReference type="SUPFAM" id="SSF56112">
    <property type="entry name" value="Protein kinase-like (PK-like)"/>
    <property type="match status" value="2"/>
</dbReference>
<feature type="compositionally biased region" description="Basic and acidic residues" evidence="3">
    <location>
        <begin position="1582"/>
        <end position="1591"/>
    </location>
</feature>
<dbReference type="Proteomes" id="UP000271974">
    <property type="component" value="Unassembled WGS sequence"/>
</dbReference>
<evidence type="ECO:0000256" key="1">
    <source>
        <dbReference type="ARBA" id="ARBA00022741"/>
    </source>
</evidence>
<evidence type="ECO:0000256" key="3">
    <source>
        <dbReference type="SAM" id="MobiDB-lite"/>
    </source>
</evidence>
<organism evidence="5 6">
    <name type="scientific">Elysia chlorotica</name>
    <name type="common">Eastern emerald elysia</name>
    <name type="synonym">Sea slug</name>
    <dbReference type="NCBI Taxonomy" id="188477"/>
    <lineage>
        <taxon>Eukaryota</taxon>
        <taxon>Metazoa</taxon>
        <taxon>Spiralia</taxon>
        <taxon>Lophotrochozoa</taxon>
        <taxon>Mollusca</taxon>
        <taxon>Gastropoda</taxon>
        <taxon>Heterobranchia</taxon>
        <taxon>Euthyneura</taxon>
        <taxon>Panpulmonata</taxon>
        <taxon>Sacoglossa</taxon>
        <taxon>Placobranchoidea</taxon>
        <taxon>Plakobranchidae</taxon>
        <taxon>Elysia</taxon>
    </lineage>
</organism>
<dbReference type="STRING" id="188477.A0A3S1HA12"/>
<gene>
    <name evidence="5" type="ORF">EGW08_017079</name>
</gene>
<feature type="compositionally biased region" description="Polar residues" evidence="3">
    <location>
        <begin position="1492"/>
        <end position="1515"/>
    </location>
</feature>
<dbReference type="OrthoDB" id="6162313at2759"/>
<evidence type="ECO:0000313" key="5">
    <source>
        <dbReference type="EMBL" id="RUS75171.1"/>
    </source>
</evidence>
<keyword evidence="6" id="KW-1185">Reference proteome</keyword>
<dbReference type="GO" id="GO:0004672">
    <property type="term" value="F:protein kinase activity"/>
    <property type="evidence" value="ECO:0007669"/>
    <property type="project" value="InterPro"/>
</dbReference>